<dbReference type="RefSeq" id="XP_011298416.1">
    <property type="nucleotide sequence ID" value="XM_011300114.1"/>
</dbReference>
<dbReference type="PROSITE" id="PS50014">
    <property type="entry name" value="BROMODOMAIN_2"/>
    <property type="match status" value="1"/>
</dbReference>
<feature type="compositionally biased region" description="Acidic residues" evidence="3">
    <location>
        <begin position="852"/>
        <end position="861"/>
    </location>
</feature>
<dbReference type="InterPro" id="IPR036427">
    <property type="entry name" value="Bromodomain-like_sf"/>
</dbReference>
<feature type="compositionally biased region" description="Basic and acidic residues" evidence="3">
    <location>
        <begin position="459"/>
        <end position="488"/>
    </location>
</feature>
<feature type="region of interest" description="Disordered" evidence="3">
    <location>
        <begin position="302"/>
        <end position="326"/>
    </location>
</feature>
<dbReference type="KEGG" id="fas:105263722"/>
<dbReference type="InterPro" id="IPR037966">
    <property type="entry name" value="Brd8_Bromo_dom"/>
</dbReference>
<dbReference type="Gene3D" id="1.20.920.10">
    <property type="entry name" value="Bromodomain-like"/>
    <property type="match status" value="1"/>
</dbReference>
<evidence type="ECO:0000313" key="8">
    <source>
        <dbReference type="RefSeq" id="XP_011298416.1"/>
    </source>
</evidence>
<keyword evidence="1 2" id="KW-0103">Bromodomain</keyword>
<dbReference type="GeneID" id="105263722"/>
<dbReference type="AlphaFoldDB" id="A0A0C9RKA6"/>
<evidence type="ECO:0000256" key="1">
    <source>
        <dbReference type="ARBA" id="ARBA00023117"/>
    </source>
</evidence>
<feature type="compositionally biased region" description="Basic and acidic residues" evidence="3">
    <location>
        <begin position="548"/>
        <end position="599"/>
    </location>
</feature>
<feature type="compositionally biased region" description="Basic and acidic residues" evidence="3">
    <location>
        <begin position="783"/>
        <end position="847"/>
    </location>
</feature>
<dbReference type="CDD" id="cd05507">
    <property type="entry name" value="Bromo_brd8_like"/>
    <property type="match status" value="1"/>
</dbReference>
<dbReference type="SMART" id="SM00297">
    <property type="entry name" value="BROMO"/>
    <property type="match status" value="1"/>
</dbReference>
<feature type="compositionally biased region" description="Basic and acidic residues" evidence="3">
    <location>
        <begin position="527"/>
        <end position="538"/>
    </location>
</feature>
<dbReference type="PANTHER" id="PTHR15398">
    <property type="entry name" value="BROMODOMAIN-CONTAINING PROTEIN 8"/>
    <property type="match status" value="1"/>
</dbReference>
<dbReference type="PANTHER" id="PTHR15398:SF4">
    <property type="entry name" value="BROMODOMAIN-CONTAINING PROTEIN 8 ISOFORM X1"/>
    <property type="match status" value="1"/>
</dbReference>
<dbReference type="EMBL" id="GBYB01013714">
    <property type="protein sequence ID" value="JAG83481.1"/>
    <property type="molecule type" value="Transcribed_RNA"/>
</dbReference>
<dbReference type="GO" id="GO:0035267">
    <property type="term" value="C:NuA4 histone acetyltransferase complex"/>
    <property type="evidence" value="ECO:0007669"/>
    <property type="project" value="TreeGrafter"/>
</dbReference>
<evidence type="ECO:0000256" key="3">
    <source>
        <dbReference type="SAM" id="MobiDB-lite"/>
    </source>
</evidence>
<dbReference type="Proteomes" id="UP000694866">
    <property type="component" value="Unplaced"/>
</dbReference>
<sequence length="1056" mass="118398">MASVQDRLKLKRESCDTWSTREQLCLASSVLKSGDQNWISVSRSLRPFAEKEALRPPDWFSQKSCAIQYAILLENADTPKRKKRESGETTGESIVRRLTQERITELGQILAFQRDEYQQLKHEVNLLRSGNITDDKLQRMWQAIEQEEREAEQKARAHSAWLAKRQQKSEPVTPQASKKTLEAVPEGSDVQELQPETEEDRKNRGGRSPLLTSLLKSPSPTTQIQNPPSTATTTSPTIASLLGATTKSPAPQITTVAGPQLHHFITSTLASSVSERPSAGAPTLSMLLELPSNLPRNITNLQGTQNSVDPSRSKVTNHASPIPAAGIPVNDSMVQIIDHIDDVIGKDKLPEVIDKDEINEIIGDIEELIKEEITKSPKTEGPGIIEALPNPVEDKGVKSVEETASSGSPHSEVIGEIDQSTSSIAEIIGTTIEPEKAPEVVEDARKSEEGIMEVDEVREEERKDEEDVKSEKKDEERIKEAEEEKGEVQEPGESTEPEGKPLQTDPEEKTEKRENEVEEKPEEMEERTDVENPAKPEEDGQTAEVVDEVEKGKEEDCENVERIKPDEEKEELLKEPEGNQGEKESEVKEESSKESEEKVLSVVDTPGEEESAVSEKSGKSEQPETIEKAEKIEKTEKSEKLEKSEKSEKTEKSEVPEKSEKIEKSEKSEKPEKIEQAEKSSETQDSGEKLNVKDSDTTSTSTDDVNELKEKDGPKGSQESSKSPEAGDEKTQELKDDVAKEPERKFPKTDPDEELEASVLPNELEELPLDKKEKEAEVEEENEIKLEVKIEEKEESEQKPEPEHCVKEEPVEDCTEKPENEVKPEEAEQKQGDEVKKEDAEGKKEENASAADDTDVEEEESSMAKLPAGRAIKTYSKKQNAVVDSEPETETSDTAEYKIWKKSILLHYSRLATHKYASLFLRPITEDQAPGYHSVVFRPMDLSTIKKNIDNGTIRTNMQFQRDVMLMFQNAIMYNKSDSFVYKMAVSMQEECLQSMQILVEATGEGAFRRETRTATSSSSETSESSLIKRKRSLVTPSPLDTESPRMKKRRKSEND</sequence>
<feature type="compositionally biased region" description="Basic and acidic residues" evidence="3">
    <location>
        <begin position="506"/>
        <end position="515"/>
    </location>
</feature>
<feature type="compositionally biased region" description="Basic and acidic residues" evidence="3">
    <location>
        <begin position="616"/>
        <end position="696"/>
    </location>
</feature>
<evidence type="ECO:0000313" key="6">
    <source>
        <dbReference type="EMBL" id="JAG83481.1"/>
    </source>
</evidence>
<feature type="region of interest" description="Disordered" evidence="3">
    <location>
        <begin position="150"/>
        <end position="235"/>
    </location>
</feature>
<organism evidence="5">
    <name type="scientific">Fopius arisanus</name>
    <dbReference type="NCBI Taxonomy" id="64838"/>
    <lineage>
        <taxon>Eukaryota</taxon>
        <taxon>Metazoa</taxon>
        <taxon>Ecdysozoa</taxon>
        <taxon>Arthropoda</taxon>
        <taxon>Hexapoda</taxon>
        <taxon>Insecta</taxon>
        <taxon>Pterygota</taxon>
        <taxon>Neoptera</taxon>
        <taxon>Endopterygota</taxon>
        <taxon>Hymenoptera</taxon>
        <taxon>Apocrita</taxon>
        <taxon>Ichneumonoidea</taxon>
        <taxon>Braconidae</taxon>
        <taxon>Opiinae</taxon>
        <taxon>Fopius</taxon>
    </lineage>
</organism>
<feature type="compositionally biased region" description="Low complexity" evidence="3">
    <location>
        <begin position="1014"/>
        <end position="1026"/>
    </location>
</feature>
<dbReference type="PRINTS" id="PR00503">
    <property type="entry name" value="BROMODOMAIN"/>
</dbReference>
<feature type="region of interest" description="Disordered" evidence="3">
    <location>
        <begin position="377"/>
        <end position="865"/>
    </location>
</feature>
<dbReference type="OrthoDB" id="1742084at2759"/>
<dbReference type="SUPFAM" id="SSF47370">
    <property type="entry name" value="Bromodomain"/>
    <property type="match status" value="1"/>
</dbReference>
<name>A0A0C9RKA6_9HYME</name>
<feature type="domain" description="Bromo" evidence="4">
    <location>
        <begin position="912"/>
        <end position="982"/>
    </location>
</feature>
<dbReference type="InterPro" id="IPR001487">
    <property type="entry name" value="Bromodomain"/>
</dbReference>
<evidence type="ECO:0000313" key="5">
    <source>
        <dbReference type="EMBL" id="JAG83479.1"/>
    </source>
</evidence>
<gene>
    <name evidence="5" type="primary">Brd8_2</name>
    <name evidence="6" type="synonym">Brd8_1</name>
    <name evidence="8" type="synonym">LOC105263722</name>
    <name evidence="6" type="ORF">g.34501</name>
    <name evidence="5" type="ORF">g.34507</name>
</gene>
<feature type="compositionally biased region" description="Low complexity" evidence="3">
    <location>
        <begin position="208"/>
        <end position="235"/>
    </location>
</feature>
<feature type="compositionally biased region" description="Polar residues" evidence="3">
    <location>
        <begin position="169"/>
        <end position="178"/>
    </location>
</feature>
<feature type="compositionally biased region" description="Basic and acidic residues" evidence="3">
    <location>
        <begin position="433"/>
        <end position="449"/>
    </location>
</feature>
<dbReference type="Pfam" id="PF00439">
    <property type="entry name" value="Bromodomain"/>
    <property type="match status" value="1"/>
</dbReference>
<feature type="region of interest" description="Disordered" evidence="3">
    <location>
        <begin position="1009"/>
        <end position="1056"/>
    </location>
</feature>
<evidence type="ECO:0000259" key="4">
    <source>
        <dbReference type="PROSITE" id="PS50014"/>
    </source>
</evidence>
<evidence type="ECO:0000256" key="2">
    <source>
        <dbReference type="PROSITE-ProRule" id="PRU00035"/>
    </source>
</evidence>
<feature type="compositionally biased region" description="Basic and acidic residues" evidence="3">
    <location>
        <begin position="725"/>
        <end position="750"/>
    </location>
</feature>
<accession>A0A0C9RKA6</accession>
<feature type="compositionally biased region" description="Basic and acidic residues" evidence="3">
    <location>
        <begin position="392"/>
        <end position="401"/>
    </location>
</feature>
<reference evidence="8" key="2">
    <citation type="submission" date="2025-04" db="UniProtKB">
        <authorList>
            <consortium name="RefSeq"/>
        </authorList>
    </citation>
    <scope>IDENTIFICATION</scope>
    <source>
        <strain evidence="8">USDA-PBARC FA_bdor</strain>
        <tissue evidence="8">Whole organism</tissue>
    </source>
</reference>
<accession>A0A9R1SWI2</accession>
<proteinExistence type="predicted"/>
<evidence type="ECO:0000313" key="7">
    <source>
        <dbReference type="Proteomes" id="UP000694866"/>
    </source>
</evidence>
<feature type="compositionally biased region" description="Polar residues" evidence="3">
    <location>
        <begin position="302"/>
        <end position="319"/>
    </location>
</feature>
<feature type="compositionally biased region" description="Acidic residues" evidence="3">
    <location>
        <begin position="516"/>
        <end position="526"/>
    </location>
</feature>
<feature type="compositionally biased region" description="Basic residues" evidence="3">
    <location>
        <begin position="1047"/>
        <end position="1056"/>
    </location>
</feature>
<keyword evidence="7" id="KW-1185">Reference proteome</keyword>
<reference evidence="5" key="1">
    <citation type="submission" date="2015-01" db="EMBL/GenBank/DDBJ databases">
        <title>Transcriptome Assembly of Fopius arisanus.</title>
        <authorList>
            <person name="Geib S."/>
        </authorList>
    </citation>
    <scope>NUCLEOTIDE SEQUENCE</scope>
</reference>
<protein>
    <submittedName>
        <fullName evidence="6">Brd8_1 protein</fullName>
    </submittedName>
    <submittedName>
        <fullName evidence="5">Brd8_2 protein</fullName>
    </submittedName>
    <submittedName>
        <fullName evidence="8">Bromodomain-containing protein 8</fullName>
    </submittedName>
</protein>
<dbReference type="EMBL" id="GBYB01013712">
    <property type="protein sequence ID" value="JAG83479.1"/>
    <property type="molecule type" value="Transcribed_RNA"/>
</dbReference>
<dbReference type="CTD" id="10902"/>